<dbReference type="PROSITE" id="PS50965">
    <property type="entry name" value="NERD"/>
    <property type="match status" value="1"/>
</dbReference>
<dbReference type="GO" id="GO:0003916">
    <property type="term" value="F:DNA topoisomerase activity"/>
    <property type="evidence" value="ECO:0007669"/>
    <property type="project" value="InterPro"/>
</dbReference>
<gene>
    <name evidence="2" type="ORF">POI8812_02316</name>
</gene>
<name>A0A2R8ACP1_9RHOB</name>
<dbReference type="Gene3D" id="3.30.65.10">
    <property type="entry name" value="Bacterial Topoisomerase I, domain 1"/>
    <property type="match status" value="1"/>
</dbReference>
<protein>
    <recommendedName>
        <fullName evidence="1">NERD domain-containing protein</fullName>
    </recommendedName>
</protein>
<sequence>MEMIVLVGLGLLIAIGLGYLGSPTFKGKVGEARVSSAISRGLDPDIYRSYHDITLPSGDGTTQIDHLIVARFGLFVIETKNMQGWIFGSEKQSSWTQVIYGKKTKFQNPLRQNFKHVKAIEAHLGIPISTIHNVVVFSGSAQPKTDMPSSVLWNHRSLPRYVLSKQDVVFTGEQLAGMHAALESAALPASKATHKAHVAHVKIEITRRKNDPNACPKCSARMVERTNKKTGQKFLGCSRFPKCRGVRQVASA</sequence>
<dbReference type="InterPro" id="IPR013498">
    <property type="entry name" value="Topo_IA_Znf"/>
</dbReference>
<dbReference type="GO" id="GO:0003677">
    <property type="term" value="F:DNA binding"/>
    <property type="evidence" value="ECO:0007669"/>
    <property type="project" value="InterPro"/>
</dbReference>
<dbReference type="Pfam" id="PF01396">
    <property type="entry name" value="Zn_ribbon_Top1"/>
    <property type="match status" value="1"/>
</dbReference>
<keyword evidence="3" id="KW-1185">Reference proteome</keyword>
<evidence type="ECO:0000313" key="2">
    <source>
        <dbReference type="EMBL" id="SPF29989.1"/>
    </source>
</evidence>
<dbReference type="Proteomes" id="UP000244932">
    <property type="component" value="Unassembled WGS sequence"/>
</dbReference>
<dbReference type="RefSeq" id="WP_108782718.1">
    <property type="nucleotide sequence ID" value="NZ_OMKW01000003.1"/>
</dbReference>
<dbReference type="EMBL" id="OMKW01000003">
    <property type="protein sequence ID" value="SPF29989.1"/>
    <property type="molecule type" value="Genomic_DNA"/>
</dbReference>
<accession>A0A2R8ACP1</accession>
<dbReference type="InterPro" id="IPR011528">
    <property type="entry name" value="NERD"/>
</dbReference>
<reference evidence="2 3" key="1">
    <citation type="submission" date="2018-03" db="EMBL/GenBank/DDBJ databases">
        <authorList>
            <person name="Keele B.F."/>
        </authorList>
    </citation>
    <scope>NUCLEOTIDE SEQUENCE [LARGE SCALE GENOMIC DNA]</scope>
    <source>
        <strain evidence="2 3">CeCT 8812</strain>
    </source>
</reference>
<dbReference type="AlphaFoldDB" id="A0A2R8ACP1"/>
<dbReference type="GO" id="GO:0005694">
    <property type="term" value="C:chromosome"/>
    <property type="evidence" value="ECO:0007669"/>
    <property type="project" value="InterPro"/>
</dbReference>
<evidence type="ECO:0000259" key="1">
    <source>
        <dbReference type="PROSITE" id="PS50965"/>
    </source>
</evidence>
<dbReference type="SUPFAM" id="SSF57783">
    <property type="entry name" value="Zinc beta-ribbon"/>
    <property type="match status" value="1"/>
</dbReference>
<dbReference type="OrthoDB" id="9805504at2"/>
<proteinExistence type="predicted"/>
<feature type="domain" description="NERD" evidence="1">
    <location>
        <begin position="26"/>
        <end position="143"/>
    </location>
</feature>
<organism evidence="2 3">
    <name type="scientific">Pontivivens insulae</name>
    <dbReference type="NCBI Taxonomy" id="1639689"/>
    <lineage>
        <taxon>Bacteria</taxon>
        <taxon>Pseudomonadati</taxon>
        <taxon>Pseudomonadota</taxon>
        <taxon>Alphaproteobacteria</taxon>
        <taxon>Rhodobacterales</taxon>
        <taxon>Paracoccaceae</taxon>
        <taxon>Pontivivens</taxon>
    </lineage>
</organism>
<dbReference type="GO" id="GO:0006265">
    <property type="term" value="P:DNA topological change"/>
    <property type="evidence" value="ECO:0007669"/>
    <property type="project" value="InterPro"/>
</dbReference>
<evidence type="ECO:0000313" key="3">
    <source>
        <dbReference type="Proteomes" id="UP000244932"/>
    </source>
</evidence>
<dbReference type="Pfam" id="PF08378">
    <property type="entry name" value="NERD"/>
    <property type="match status" value="1"/>
</dbReference>